<dbReference type="PANTHER" id="PTHR21535:SF51">
    <property type="entry name" value="MANGANESE RESISTANCE PROTEIN MNR2"/>
    <property type="match status" value="1"/>
</dbReference>
<evidence type="ECO:0000313" key="2">
    <source>
        <dbReference type="EMBL" id="CAG9325752.1"/>
    </source>
</evidence>
<protein>
    <recommendedName>
        <fullName evidence="4">Magnesium transporter</fullName>
    </recommendedName>
</protein>
<sequence length="393" mass="46111">MENRHESEEISSLSVELHVLNKKLRPDECIVLFNLKEKWCKKLKMEEVVNYEDFVHPEEPCIVLFQMKSDDYLEDIKFVYNIDSFIETECSQAMLRNGNDNITKLDEDILLTISDASYYDDLDKPAKINILLRDNLMLIFASEPLYCIEQCFQKELNFSDFPNMNIGHEQWKFMTHRIRSNLRLEIGEEDGCSQIEAILHRIIEVIFARFEEYILLAGEEGKVCNRFATSLSFRERSDFILRSSIAERNLVYLQDLIKPKAKILSDLSRYKKGSINFCYYLRTLAHRAKKMSHVIKSHTHMIQTAQYLYDVATDDALTKNSFKLAFQTRLFMVAATTFIPILIFVGMMSVNIRIPYQDYSTNGGDLKPFVTIVGGSLGYYIIVMLYFRWRRWI</sequence>
<keyword evidence="3" id="KW-1185">Reference proteome</keyword>
<evidence type="ECO:0000256" key="1">
    <source>
        <dbReference type="SAM" id="Phobius"/>
    </source>
</evidence>
<keyword evidence="1" id="KW-1133">Transmembrane helix</keyword>
<keyword evidence="1" id="KW-0472">Membrane</keyword>
<dbReference type="PANTHER" id="PTHR21535">
    <property type="entry name" value="MAGNESIUM AND COBALT TRANSPORT PROTEIN/MITOCHONDRIAL IMPORT INNER MEMBRANE TRANSLOCASE SUBUNIT TIM8"/>
    <property type="match status" value="1"/>
</dbReference>
<reference evidence="2" key="1">
    <citation type="submission" date="2021-09" db="EMBL/GenBank/DDBJ databases">
        <authorList>
            <consortium name="AG Swart"/>
            <person name="Singh M."/>
            <person name="Singh A."/>
            <person name="Seah K."/>
            <person name="Emmerich C."/>
        </authorList>
    </citation>
    <scope>NUCLEOTIDE SEQUENCE</scope>
    <source>
        <strain evidence="2">ATCC30299</strain>
    </source>
</reference>
<feature type="transmembrane region" description="Helical" evidence="1">
    <location>
        <begin position="369"/>
        <end position="387"/>
    </location>
</feature>
<feature type="transmembrane region" description="Helical" evidence="1">
    <location>
        <begin position="330"/>
        <end position="349"/>
    </location>
</feature>
<organism evidence="2 3">
    <name type="scientific">Blepharisma stoltei</name>
    <dbReference type="NCBI Taxonomy" id="1481888"/>
    <lineage>
        <taxon>Eukaryota</taxon>
        <taxon>Sar</taxon>
        <taxon>Alveolata</taxon>
        <taxon>Ciliophora</taxon>
        <taxon>Postciliodesmatophora</taxon>
        <taxon>Heterotrichea</taxon>
        <taxon>Heterotrichida</taxon>
        <taxon>Blepharismidae</taxon>
        <taxon>Blepharisma</taxon>
    </lineage>
</organism>
<evidence type="ECO:0008006" key="4">
    <source>
        <dbReference type="Google" id="ProtNLM"/>
    </source>
</evidence>
<dbReference type="GO" id="GO:0010961">
    <property type="term" value="P:intracellular magnesium ion homeostasis"/>
    <property type="evidence" value="ECO:0007669"/>
    <property type="project" value="TreeGrafter"/>
</dbReference>
<gene>
    <name evidence="2" type="ORF">BSTOLATCC_MIC39547</name>
</gene>
<evidence type="ECO:0000313" key="3">
    <source>
        <dbReference type="Proteomes" id="UP001162131"/>
    </source>
</evidence>
<accession>A0AAU9JEQ6</accession>
<dbReference type="EMBL" id="CAJZBQ010000039">
    <property type="protein sequence ID" value="CAG9325752.1"/>
    <property type="molecule type" value="Genomic_DNA"/>
</dbReference>
<dbReference type="Proteomes" id="UP001162131">
    <property type="component" value="Unassembled WGS sequence"/>
</dbReference>
<dbReference type="Pfam" id="PF01544">
    <property type="entry name" value="CorA"/>
    <property type="match status" value="1"/>
</dbReference>
<dbReference type="GO" id="GO:0016020">
    <property type="term" value="C:membrane"/>
    <property type="evidence" value="ECO:0007669"/>
    <property type="project" value="InterPro"/>
</dbReference>
<dbReference type="AlphaFoldDB" id="A0AAU9JEQ6"/>
<dbReference type="GO" id="GO:0015095">
    <property type="term" value="F:magnesium ion transmembrane transporter activity"/>
    <property type="evidence" value="ECO:0007669"/>
    <property type="project" value="TreeGrafter"/>
</dbReference>
<comment type="caution">
    <text evidence="2">The sequence shown here is derived from an EMBL/GenBank/DDBJ whole genome shotgun (WGS) entry which is preliminary data.</text>
</comment>
<keyword evidence="1" id="KW-0812">Transmembrane</keyword>
<dbReference type="InterPro" id="IPR002523">
    <property type="entry name" value="MgTranspt_CorA/ZnTranspt_ZntB"/>
</dbReference>
<name>A0AAU9JEQ6_9CILI</name>
<proteinExistence type="predicted"/>